<feature type="transmembrane region" description="Helical" evidence="1">
    <location>
        <begin position="91"/>
        <end position="110"/>
    </location>
</feature>
<dbReference type="InterPro" id="IPR029787">
    <property type="entry name" value="Nucleotide_cyclase"/>
</dbReference>
<comment type="caution">
    <text evidence="4">The sequence shown here is derived from an EMBL/GenBank/DDBJ whole genome shotgun (WGS) entry which is preliminary data.</text>
</comment>
<evidence type="ECO:0000313" key="5">
    <source>
        <dbReference type="Proteomes" id="UP001500967"/>
    </source>
</evidence>
<dbReference type="EMBL" id="BAAAGX010000021">
    <property type="protein sequence ID" value="GAA0261955.1"/>
    <property type="molecule type" value="Genomic_DNA"/>
</dbReference>
<dbReference type="CDD" id="cd01949">
    <property type="entry name" value="GGDEF"/>
    <property type="match status" value="1"/>
</dbReference>
<dbReference type="InterPro" id="IPR001633">
    <property type="entry name" value="EAL_dom"/>
</dbReference>
<feature type="domain" description="GGDEF" evidence="3">
    <location>
        <begin position="216"/>
        <end position="338"/>
    </location>
</feature>
<dbReference type="PROSITE" id="PS50883">
    <property type="entry name" value="EAL"/>
    <property type="match status" value="1"/>
</dbReference>
<dbReference type="RefSeq" id="WP_344651775.1">
    <property type="nucleotide sequence ID" value="NZ_BAAAGX010000021.1"/>
</dbReference>
<dbReference type="Gene3D" id="3.30.70.270">
    <property type="match status" value="1"/>
</dbReference>
<evidence type="ECO:0000259" key="2">
    <source>
        <dbReference type="PROSITE" id="PS50883"/>
    </source>
</evidence>
<protein>
    <recommendedName>
        <fullName evidence="6">Diguanylate cyclase/phosphodiesterase</fullName>
    </recommendedName>
</protein>
<dbReference type="Pfam" id="PF00990">
    <property type="entry name" value="GGDEF"/>
    <property type="match status" value="1"/>
</dbReference>
<dbReference type="SMART" id="SM00052">
    <property type="entry name" value="EAL"/>
    <property type="match status" value="1"/>
</dbReference>
<dbReference type="PANTHER" id="PTHR33121:SF79">
    <property type="entry name" value="CYCLIC DI-GMP PHOSPHODIESTERASE PDED-RELATED"/>
    <property type="match status" value="1"/>
</dbReference>
<dbReference type="InterPro" id="IPR035919">
    <property type="entry name" value="EAL_sf"/>
</dbReference>
<keyword evidence="1" id="KW-1133">Transmembrane helix</keyword>
<dbReference type="InterPro" id="IPR000160">
    <property type="entry name" value="GGDEF_dom"/>
</dbReference>
<sequence>MTRPPAGAAPVSRCLRGLRGPAGWWQAPVVATPRLMSIVAGTCYIAASIVATVIALLEDSGAHVAGELVLGLASVGVGLLVGRLGRRWPRWAFHLFIGSAIGSVTLLVAVSGDEAYATIYPLASLFTMFFFSWPIGMLYQVVIAAALIVGRTVWDAVPTGVVVALIGTNAVVAVIIGWLVREATEAEADTLTGLANRRGLQRALDNAVEAARREGTPVSVAFLDLDNFRRVNEILGNDQGDRLLRLTGQAWRSILPPGAVLARSGGDEFGLVLPGVTASEGAAIVDALRATLPDDQTTSAGIAEWRVGDSASLLLGRADNALQQAKIAGRARTFVDVHSGAQNREMVDALPAGEFVVVYQPIVDLPTGAVIGAEALLRWTHPERGSIPPVEFIPLAEESGFILDLGRWVLQVACQEARDWDFTENPRISVNVSGRQLHDPNFVPDVRRILADTGLPPTRLVLEVTESMLEADAPVALAALETLRAEGVRIAIDDFGTGYSSLSRLDRLPVDILKIDRAFVTTLTPDTGVAPVITAIVALANALGMSTVAEGIEEPFQAAALIAHGCGAGQGWLYGRPGPAAQLAELAAVPPAAVAAECPQLAPARF</sequence>
<reference evidence="4 5" key="1">
    <citation type="journal article" date="2019" name="Int. J. Syst. Evol. Microbiol.">
        <title>The Global Catalogue of Microorganisms (GCM) 10K type strain sequencing project: providing services to taxonomists for standard genome sequencing and annotation.</title>
        <authorList>
            <consortium name="The Broad Institute Genomics Platform"/>
            <consortium name="The Broad Institute Genome Sequencing Center for Infectious Disease"/>
            <person name="Wu L."/>
            <person name="Ma J."/>
        </authorList>
    </citation>
    <scope>NUCLEOTIDE SEQUENCE [LARGE SCALE GENOMIC DNA]</scope>
    <source>
        <strain evidence="4 5">JCM 10425</strain>
    </source>
</reference>
<dbReference type="SMART" id="SM00267">
    <property type="entry name" value="GGDEF"/>
    <property type="match status" value="1"/>
</dbReference>
<feature type="domain" description="EAL" evidence="2">
    <location>
        <begin position="339"/>
        <end position="591"/>
    </location>
</feature>
<dbReference type="InterPro" id="IPR043128">
    <property type="entry name" value="Rev_trsase/Diguanyl_cyclase"/>
</dbReference>
<dbReference type="PROSITE" id="PS50887">
    <property type="entry name" value="GGDEF"/>
    <property type="match status" value="1"/>
</dbReference>
<dbReference type="Pfam" id="PF00563">
    <property type="entry name" value="EAL"/>
    <property type="match status" value="1"/>
</dbReference>
<evidence type="ECO:0008006" key="6">
    <source>
        <dbReference type="Google" id="ProtNLM"/>
    </source>
</evidence>
<dbReference type="PANTHER" id="PTHR33121">
    <property type="entry name" value="CYCLIC DI-GMP PHOSPHODIESTERASE PDEF"/>
    <property type="match status" value="1"/>
</dbReference>
<name>A0ABN0UV71_9ACTN</name>
<proteinExistence type="predicted"/>
<dbReference type="Proteomes" id="UP001500967">
    <property type="component" value="Unassembled WGS sequence"/>
</dbReference>
<dbReference type="Gene3D" id="3.20.20.450">
    <property type="entry name" value="EAL domain"/>
    <property type="match status" value="1"/>
</dbReference>
<dbReference type="NCBIfam" id="TIGR00254">
    <property type="entry name" value="GGDEF"/>
    <property type="match status" value="1"/>
</dbReference>
<feature type="transmembrane region" description="Helical" evidence="1">
    <location>
        <begin position="122"/>
        <end position="149"/>
    </location>
</feature>
<organism evidence="4 5">
    <name type="scientific">Cryptosporangium japonicum</name>
    <dbReference type="NCBI Taxonomy" id="80872"/>
    <lineage>
        <taxon>Bacteria</taxon>
        <taxon>Bacillati</taxon>
        <taxon>Actinomycetota</taxon>
        <taxon>Actinomycetes</taxon>
        <taxon>Cryptosporangiales</taxon>
        <taxon>Cryptosporangiaceae</taxon>
        <taxon>Cryptosporangium</taxon>
    </lineage>
</organism>
<accession>A0ABN0UV71</accession>
<dbReference type="SUPFAM" id="SSF55073">
    <property type="entry name" value="Nucleotide cyclase"/>
    <property type="match status" value="1"/>
</dbReference>
<dbReference type="InterPro" id="IPR050706">
    <property type="entry name" value="Cyclic-di-GMP_PDE-like"/>
</dbReference>
<evidence type="ECO:0000256" key="1">
    <source>
        <dbReference type="SAM" id="Phobius"/>
    </source>
</evidence>
<evidence type="ECO:0000259" key="3">
    <source>
        <dbReference type="PROSITE" id="PS50887"/>
    </source>
</evidence>
<dbReference type="CDD" id="cd01948">
    <property type="entry name" value="EAL"/>
    <property type="match status" value="1"/>
</dbReference>
<feature type="transmembrane region" description="Helical" evidence="1">
    <location>
        <begin position="35"/>
        <end position="57"/>
    </location>
</feature>
<dbReference type="SUPFAM" id="SSF141868">
    <property type="entry name" value="EAL domain-like"/>
    <property type="match status" value="1"/>
</dbReference>
<keyword evidence="1" id="KW-0472">Membrane</keyword>
<feature type="transmembrane region" description="Helical" evidence="1">
    <location>
        <begin position="161"/>
        <end position="180"/>
    </location>
</feature>
<keyword evidence="1" id="KW-0812">Transmembrane</keyword>
<evidence type="ECO:0000313" key="4">
    <source>
        <dbReference type="EMBL" id="GAA0261955.1"/>
    </source>
</evidence>
<gene>
    <name evidence="4" type="ORF">GCM10009539_54550</name>
</gene>
<feature type="transmembrane region" description="Helical" evidence="1">
    <location>
        <begin position="63"/>
        <end position="84"/>
    </location>
</feature>
<keyword evidence="5" id="KW-1185">Reference proteome</keyword>